<dbReference type="AlphaFoldDB" id="A0A4C1YSN3"/>
<evidence type="ECO:0000313" key="1">
    <source>
        <dbReference type="EMBL" id="GBP77854.1"/>
    </source>
</evidence>
<gene>
    <name evidence="1" type="ORF">EVAR_64436_1</name>
</gene>
<accession>A0A4C1YSN3</accession>
<dbReference type="Proteomes" id="UP000299102">
    <property type="component" value="Unassembled WGS sequence"/>
</dbReference>
<keyword evidence="2" id="KW-1185">Reference proteome</keyword>
<organism evidence="1 2">
    <name type="scientific">Eumeta variegata</name>
    <name type="common">Bagworm moth</name>
    <name type="synonym">Eumeta japonica</name>
    <dbReference type="NCBI Taxonomy" id="151549"/>
    <lineage>
        <taxon>Eukaryota</taxon>
        <taxon>Metazoa</taxon>
        <taxon>Ecdysozoa</taxon>
        <taxon>Arthropoda</taxon>
        <taxon>Hexapoda</taxon>
        <taxon>Insecta</taxon>
        <taxon>Pterygota</taxon>
        <taxon>Neoptera</taxon>
        <taxon>Endopterygota</taxon>
        <taxon>Lepidoptera</taxon>
        <taxon>Glossata</taxon>
        <taxon>Ditrysia</taxon>
        <taxon>Tineoidea</taxon>
        <taxon>Psychidae</taxon>
        <taxon>Oiketicinae</taxon>
        <taxon>Eumeta</taxon>
    </lineage>
</organism>
<dbReference type="EMBL" id="BGZK01001350">
    <property type="protein sequence ID" value="GBP77854.1"/>
    <property type="molecule type" value="Genomic_DNA"/>
</dbReference>
<protein>
    <submittedName>
        <fullName evidence="1">Uncharacterized protein</fullName>
    </submittedName>
</protein>
<reference evidence="1 2" key="1">
    <citation type="journal article" date="2019" name="Commun. Biol.">
        <title>The bagworm genome reveals a unique fibroin gene that provides high tensile strength.</title>
        <authorList>
            <person name="Kono N."/>
            <person name="Nakamura H."/>
            <person name="Ohtoshi R."/>
            <person name="Tomita M."/>
            <person name="Numata K."/>
            <person name="Arakawa K."/>
        </authorList>
    </citation>
    <scope>NUCLEOTIDE SEQUENCE [LARGE SCALE GENOMIC DNA]</scope>
</reference>
<name>A0A4C1YSN3_EUMVA</name>
<proteinExistence type="predicted"/>
<evidence type="ECO:0000313" key="2">
    <source>
        <dbReference type="Proteomes" id="UP000299102"/>
    </source>
</evidence>
<sequence length="100" mass="11342">MRVLVARSPLCPSINSRDFHPSLLWDCECPWAAVAVYSDGSSTHLPFHYAIKKIYKLQQSLRFLSQKFSDVGLFRAIGWQSPKSTAYGVHQDSERAVKLT</sequence>
<comment type="caution">
    <text evidence="1">The sequence shown here is derived from an EMBL/GenBank/DDBJ whole genome shotgun (WGS) entry which is preliminary data.</text>
</comment>